<comment type="caution">
    <text evidence="1">The sequence shown here is derived from an EMBL/GenBank/DDBJ whole genome shotgun (WGS) entry which is preliminary data.</text>
</comment>
<keyword evidence="2" id="KW-1185">Reference proteome</keyword>
<evidence type="ECO:0000313" key="1">
    <source>
        <dbReference type="EMBL" id="KAI5672284.1"/>
    </source>
</evidence>
<gene>
    <name evidence="1" type="ORF">M9H77_12648</name>
</gene>
<dbReference type="Proteomes" id="UP001060085">
    <property type="component" value="Linkage Group LG03"/>
</dbReference>
<protein>
    <submittedName>
        <fullName evidence="1">Uncharacterized protein</fullName>
    </submittedName>
</protein>
<evidence type="ECO:0000313" key="2">
    <source>
        <dbReference type="Proteomes" id="UP001060085"/>
    </source>
</evidence>
<proteinExistence type="predicted"/>
<dbReference type="EMBL" id="CM044703">
    <property type="protein sequence ID" value="KAI5672284.1"/>
    <property type="molecule type" value="Genomic_DNA"/>
</dbReference>
<accession>A0ACC0BI23</accession>
<organism evidence="1 2">
    <name type="scientific">Catharanthus roseus</name>
    <name type="common">Madagascar periwinkle</name>
    <name type="synonym">Vinca rosea</name>
    <dbReference type="NCBI Taxonomy" id="4058"/>
    <lineage>
        <taxon>Eukaryota</taxon>
        <taxon>Viridiplantae</taxon>
        <taxon>Streptophyta</taxon>
        <taxon>Embryophyta</taxon>
        <taxon>Tracheophyta</taxon>
        <taxon>Spermatophyta</taxon>
        <taxon>Magnoliopsida</taxon>
        <taxon>eudicotyledons</taxon>
        <taxon>Gunneridae</taxon>
        <taxon>Pentapetalae</taxon>
        <taxon>asterids</taxon>
        <taxon>lamiids</taxon>
        <taxon>Gentianales</taxon>
        <taxon>Apocynaceae</taxon>
        <taxon>Rauvolfioideae</taxon>
        <taxon>Vinceae</taxon>
        <taxon>Catharanthinae</taxon>
        <taxon>Catharanthus</taxon>
    </lineage>
</organism>
<sequence length="104" mass="12096">MRDITRDVSNLSNQQREVSPHGNLNATTPRSNGPFNCSRTVDFHQPPDFDEELHPPPYGGRKVVLEEEACLHSLKKFQDHKLGMESHYMMIMNMFYLFPTMKET</sequence>
<reference evidence="2" key="1">
    <citation type="journal article" date="2023" name="Nat. Plants">
        <title>Single-cell RNA sequencing provides a high-resolution roadmap for understanding the multicellular compartmentation of specialized metabolism.</title>
        <authorList>
            <person name="Sun S."/>
            <person name="Shen X."/>
            <person name="Li Y."/>
            <person name="Li Y."/>
            <person name="Wang S."/>
            <person name="Li R."/>
            <person name="Zhang H."/>
            <person name="Shen G."/>
            <person name="Guo B."/>
            <person name="Wei J."/>
            <person name="Xu J."/>
            <person name="St-Pierre B."/>
            <person name="Chen S."/>
            <person name="Sun C."/>
        </authorList>
    </citation>
    <scope>NUCLEOTIDE SEQUENCE [LARGE SCALE GENOMIC DNA]</scope>
</reference>
<name>A0ACC0BI23_CATRO</name>